<protein>
    <recommendedName>
        <fullName evidence="5">RxLR effector protein</fullName>
    </recommendedName>
</protein>
<evidence type="ECO:0000256" key="1">
    <source>
        <dbReference type="ARBA" id="ARBA00004613"/>
    </source>
</evidence>
<dbReference type="InterPro" id="IPR031825">
    <property type="entry name" value="RXLR"/>
</dbReference>
<evidence type="ECO:0000256" key="3">
    <source>
        <dbReference type="ARBA" id="ARBA00022525"/>
    </source>
</evidence>
<organism evidence="6">
    <name type="scientific">Phytophthora sojae</name>
    <name type="common">Soybean stem and root rot agent</name>
    <name type="synonym">Phytophthora megasperma f. sp. glycines</name>
    <dbReference type="NCBI Taxonomy" id="67593"/>
    <lineage>
        <taxon>Eukaryota</taxon>
        <taxon>Sar</taxon>
        <taxon>Stramenopiles</taxon>
        <taxon>Oomycota</taxon>
        <taxon>Peronosporomycetes</taxon>
        <taxon>Peronosporales</taxon>
        <taxon>Peronosporaceae</taxon>
        <taxon>Phytophthora</taxon>
    </lineage>
</organism>
<sequence>MRLGRGVLLVATISLLSSSNAVPATTGKSKGLKLQGDSSDKRYLRVHKAISTTRDEEERTFDLKKKTPNDFARKILNKMTQDDVYKLEMFAKWQQHGLSNGEVALKLNVPYGDKYLPLLLEYLNHIQPTVSGVAKKPRIRFGGVDVRYFHDDETLQWLRHFGR</sequence>
<dbReference type="Pfam" id="PF16810">
    <property type="entry name" value="RXLR"/>
    <property type="match status" value="1"/>
</dbReference>
<dbReference type="EMBL" id="JN253779">
    <property type="protein sequence ID" value="AEK80592.1"/>
    <property type="molecule type" value="Genomic_DNA"/>
</dbReference>
<comment type="subcellular location">
    <subcellularLocation>
        <location evidence="1 5">Secreted</location>
    </subcellularLocation>
</comment>
<comment type="function">
    <text evidence="5">Effector that suppresses plant defense responses during pathogen infection.</text>
</comment>
<dbReference type="SMR" id="E0W591"/>
<proteinExistence type="inferred from homology"/>
<feature type="signal peptide" evidence="5">
    <location>
        <begin position="1"/>
        <end position="21"/>
    </location>
</feature>
<feature type="chain" id="PRO_5007652758" description="RxLR effector protein" evidence="5">
    <location>
        <begin position="22"/>
        <end position="163"/>
    </location>
</feature>
<dbReference type="EMBL" id="JN253780">
    <property type="protein sequence ID" value="AEK80593.1"/>
    <property type="molecule type" value="Genomic_DNA"/>
</dbReference>
<evidence type="ECO:0000313" key="8">
    <source>
        <dbReference type="EMBL" id="AEK80593.1"/>
    </source>
</evidence>
<keyword evidence="4 5" id="KW-0732">Signal</keyword>
<gene>
    <name evidence="6" type="primary">Avh</name>
</gene>
<dbReference type="RefSeq" id="XP_009537258.1">
    <property type="nucleotide sequence ID" value="XM_009538963.1"/>
</dbReference>
<evidence type="ECO:0000313" key="6">
    <source>
        <dbReference type="EMBL" id="AEK80591.1"/>
    </source>
</evidence>
<dbReference type="OrthoDB" id="126861at2759"/>
<dbReference type="OMA" id="INHANPP"/>
<reference evidence="6" key="1">
    <citation type="journal article" date="2011" name="Plant Cell">
        <title>Transcriptional programming and functional interactions within the Phytophthora sojae RXLR effector repertoire.</title>
        <authorList>
            <person name="Wang Q."/>
            <person name="Han C."/>
            <person name="Ferreira A.O."/>
            <person name="Yu X."/>
            <person name="Ye W."/>
            <person name="Tripathy S."/>
            <person name="Kale S.D."/>
            <person name="Gu B."/>
            <person name="Sheng Y."/>
            <person name="Sui Y."/>
            <person name="Wang X."/>
            <person name="Zhang Z."/>
            <person name="Cheng B."/>
            <person name="Dong S."/>
            <person name="Shan W."/>
            <person name="Zheng X."/>
            <person name="Dou D."/>
            <person name="Tyler B.M."/>
            <person name="Wang Y."/>
        </authorList>
    </citation>
    <scope>NUCLEOTIDE SEQUENCE</scope>
    <source>
        <strain evidence="6">P7064</strain>
        <strain evidence="7">P7074</strain>
        <strain evidence="8">P7076</strain>
    </source>
</reference>
<keyword evidence="3 5" id="KW-0964">Secreted</keyword>
<comment type="similarity">
    <text evidence="2 5">Belongs to the RxLR effector family.</text>
</comment>
<evidence type="ECO:0000256" key="5">
    <source>
        <dbReference type="RuleBase" id="RU367124"/>
    </source>
</evidence>
<dbReference type="GO" id="GO:0005576">
    <property type="term" value="C:extracellular region"/>
    <property type="evidence" value="ECO:0007669"/>
    <property type="project" value="UniProtKB-SubCell"/>
</dbReference>
<dbReference type="EMBL" id="JN253778">
    <property type="protein sequence ID" value="AEK80591.1"/>
    <property type="molecule type" value="Genomic_DNA"/>
</dbReference>
<dbReference type="AlphaFoldDB" id="E0W591"/>
<evidence type="ECO:0000256" key="2">
    <source>
        <dbReference type="ARBA" id="ARBA00010400"/>
    </source>
</evidence>
<accession>E0W591</accession>
<dbReference type="KEGG" id="psoj:PHYSODRAFT_288938"/>
<dbReference type="VEuPathDB" id="FungiDB:PHYSODRAFT_288938"/>
<comment type="domain">
    <text evidence="5">The RxLR-dEER motif acts to carry the protein into the host cell cytoplasm through binding to cell surface phosphatidylinositol-3-phosphate.</text>
</comment>
<name>E0W591_PHYSO</name>
<evidence type="ECO:0000313" key="7">
    <source>
        <dbReference type="EMBL" id="AEK80592.1"/>
    </source>
</evidence>
<evidence type="ECO:0000256" key="4">
    <source>
        <dbReference type="ARBA" id="ARBA00022729"/>
    </source>
</evidence>